<dbReference type="InterPro" id="IPR036721">
    <property type="entry name" value="RCK_C_sf"/>
</dbReference>
<keyword evidence="6 7" id="KW-0472">Membrane</keyword>
<gene>
    <name evidence="9" type="ORF">MIN45_P1343</name>
</gene>
<evidence type="ECO:0000256" key="4">
    <source>
        <dbReference type="ARBA" id="ARBA00022737"/>
    </source>
</evidence>
<evidence type="ECO:0000313" key="10">
    <source>
        <dbReference type="Proteomes" id="UP001321450"/>
    </source>
</evidence>
<keyword evidence="2" id="KW-0813">Transport</keyword>
<accession>A0AAU9CFG4</accession>
<name>A0AAU9CFG4_9GAMM</name>
<feature type="domain" description="RCK C-terminal" evidence="8">
    <location>
        <begin position="294"/>
        <end position="379"/>
    </location>
</feature>
<dbReference type="GO" id="GO:0008324">
    <property type="term" value="F:monoatomic cation transmembrane transporter activity"/>
    <property type="evidence" value="ECO:0007669"/>
    <property type="project" value="InterPro"/>
</dbReference>
<evidence type="ECO:0000256" key="5">
    <source>
        <dbReference type="ARBA" id="ARBA00022989"/>
    </source>
</evidence>
<dbReference type="Pfam" id="PF03600">
    <property type="entry name" value="CitMHS"/>
    <property type="match status" value="1"/>
</dbReference>
<feature type="domain" description="RCK C-terminal" evidence="8">
    <location>
        <begin position="205"/>
        <end position="292"/>
    </location>
</feature>
<feature type="transmembrane region" description="Helical" evidence="7">
    <location>
        <begin position="32"/>
        <end position="52"/>
    </location>
</feature>
<protein>
    <recommendedName>
        <fullName evidence="8">RCK C-terminal domain-containing protein</fullName>
    </recommendedName>
</protein>
<organism evidence="9 10">
    <name type="scientific">Methylomarinovum tepidoasis</name>
    <dbReference type="NCBI Taxonomy" id="2840183"/>
    <lineage>
        <taxon>Bacteria</taxon>
        <taxon>Pseudomonadati</taxon>
        <taxon>Pseudomonadota</taxon>
        <taxon>Gammaproteobacteria</taxon>
        <taxon>Methylococcales</taxon>
        <taxon>Methylothermaceae</taxon>
        <taxon>Methylomarinovum</taxon>
    </lineage>
</organism>
<feature type="transmembrane region" description="Helical" evidence="7">
    <location>
        <begin position="446"/>
        <end position="470"/>
    </location>
</feature>
<dbReference type="PROSITE" id="PS51202">
    <property type="entry name" value="RCK_C"/>
    <property type="match status" value="2"/>
</dbReference>
<dbReference type="SUPFAM" id="SSF116726">
    <property type="entry name" value="TrkA C-terminal domain-like"/>
    <property type="match status" value="2"/>
</dbReference>
<dbReference type="InterPro" id="IPR006037">
    <property type="entry name" value="RCK_C"/>
</dbReference>
<feature type="transmembrane region" description="Helical" evidence="7">
    <location>
        <begin position="100"/>
        <end position="123"/>
    </location>
</feature>
<keyword evidence="4" id="KW-0677">Repeat</keyword>
<dbReference type="PANTHER" id="PTHR43652">
    <property type="entry name" value="BASIC AMINO ACID ANTIPORTER YFCC-RELATED"/>
    <property type="match status" value="1"/>
</dbReference>
<feature type="transmembrane region" description="Helical" evidence="7">
    <location>
        <begin position="135"/>
        <end position="158"/>
    </location>
</feature>
<evidence type="ECO:0000256" key="7">
    <source>
        <dbReference type="SAM" id="Phobius"/>
    </source>
</evidence>
<comment type="subcellular location">
    <subcellularLocation>
        <location evidence="1">Membrane</location>
        <topology evidence="1">Multi-pass membrane protein</topology>
    </subcellularLocation>
</comment>
<feature type="transmembrane region" description="Helical" evidence="7">
    <location>
        <begin position="524"/>
        <end position="544"/>
    </location>
</feature>
<dbReference type="FunFam" id="3.30.70.1450:FF:000009">
    <property type="entry name" value="SLC13 family permease"/>
    <property type="match status" value="1"/>
</dbReference>
<evidence type="ECO:0000259" key="8">
    <source>
        <dbReference type="PROSITE" id="PS51202"/>
    </source>
</evidence>
<reference evidence="10" key="1">
    <citation type="journal article" date="2024" name="Int. J. Syst. Evol. Microbiol.">
        <title>Methylomarinovum tepidoasis sp. nov., a moderately thermophilic methanotroph of the family Methylothermaceae isolated from a deep-sea hydrothermal field.</title>
        <authorList>
            <person name="Hirayama H."/>
            <person name="Takaki Y."/>
            <person name="Abe M."/>
            <person name="Miyazaki M."/>
            <person name="Uematsu K."/>
            <person name="Matsui Y."/>
            <person name="Takai K."/>
        </authorList>
    </citation>
    <scope>NUCLEOTIDE SEQUENCE [LARGE SCALE GENOMIC DNA]</scope>
    <source>
        <strain evidence="10">IN45</strain>
    </source>
</reference>
<dbReference type="Proteomes" id="UP001321450">
    <property type="component" value="Chromosome"/>
</dbReference>
<evidence type="ECO:0000256" key="3">
    <source>
        <dbReference type="ARBA" id="ARBA00022692"/>
    </source>
</evidence>
<dbReference type="InterPro" id="IPR051679">
    <property type="entry name" value="DASS-Related_Transporters"/>
</dbReference>
<feature type="transmembrane region" description="Helical" evidence="7">
    <location>
        <begin position="178"/>
        <end position="201"/>
    </location>
</feature>
<feature type="transmembrane region" description="Helical" evidence="7">
    <location>
        <begin position="421"/>
        <end position="439"/>
    </location>
</feature>
<dbReference type="Gene3D" id="3.30.70.1450">
    <property type="entry name" value="Regulator of K+ conductance, C-terminal domain"/>
    <property type="match status" value="2"/>
</dbReference>
<proteinExistence type="predicted"/>
<keyword evidence="3 7" id="KW-0812">Transmembrane</keyword>
<dbReference type="EMBL" id="AP024718">
    <property type="protein sequence ID" value="BCX88973.1"/>
    <property type="molecule type" value="Genomic_DNA"/>
</dbReference>
<evidence type="ECO:0000256" key="6">
    <source>
        <dbReference type="ARBA" id="ARBA00023136"/>
    </source>
</evidence>
<sequence>MPLSAWLALAVTGLCILLLAWGRWAPELVLSGGLTLLLLAGVIDVPIALAGLSQPSVATVALMYVLVAGIRETGGVETIVRHLLGRPRHPAGALLRVVLPVWMLSAFLNNTPVVATFIPAVLTWARRFKLPVARLLLPLSYAAMLGGTCTLIGTSTNLVVNGLLTRRHPELALGLFDLAWIGVPVGLAGIAYLLVAARWLLPDRNGARLFADPKEYTIEMEVDPAGPLVGKTIEAAGLRHLGDVYLVEIERDGALLAAVGPGERLRGGDRLVFAGSTHAALDLQQIKGLRPSTHSRFGLAEHPDRCIVEVVVSPDCALVGQTIRDGRFRTLYGAAVLAVCREGKRVEGNLGRIRLQPADTLLLETRPSFVEQYRHARDFLLVSEVDGPARPLHEKAWLAWSILAAVVALAASGILDLFKAALAGAAAMLVTGCCTFAKARRNVDTSVLLTIATAFGLGSALETSGASSFLAANLLRLSDDPYVLLALTYGLVTLLTSLISNNAAAVLVFPILMAVVEHFRLNPLPYLVVLMLAASSSFATPIGYQTNLMVYGPGGYRFRDYLRFGGGLTLVVGLMGLWLVPKIWPLH</sequence>
<keyword evidence="10" id="KW-1185">Reference proteome</keyword>
<dbReference type="KEGG" id="meiy:MIN45_P1343"/>
<dbReference type="InterPro" id="IPR031312">
    <property type="entry name" value="Na/sul_symport_CS"/>
</dbReference>
<dbReference type="GO" id="GO:0005886">
    <property type="term" value="C:plasma membrane"/>
    <property type="evidence" value="ECO:0007669"/>
    <property type="project" value="TreeGrafter"/>
</dbReference>
<keyword evidence="5 7" id="KW-1133">Transmembrane helix</keyword>
<feature type="transmembrane region" description="Helical" evidence="7">
    <location>
        <begin position="482"/>
        <end position="512"/>
    </location>
</feature>
<dbReference type="InterPro" id="IPR004680">
    <property type="entry name" value="Cit_transptr-like_dom"/>
</dbReference>
<dbReference type="PANTHER" id="PTHR43652:SF2">
    <property type="entry name" value="BASIC AMINO ACID ANTIPORTER YFCC-RELATED"/>
    <property type="match status" value="1"/>
</dbReference>
<dbReference type="RefSeq" id="WP_286291205.1">
    <property type="nucleotide sequence ID" value="NZ_AP024718.1"/>
</dbReference>
<dbReference type="Pfam" id="PF02080">
    <property type="entry name" value="TrkA_C"/>
    <property type="match status" value="2"/>
</dbReference>
<evidence type="ECO:0000256" key="1">
    <source>
        <dbReference type="ARBA" id="ARBA00004141"/>
    </source>
</evidence>
<dbReference type="GO" id="GO:0006813">
    <property type="term" value="P:potassium ion transport"/>
    <property type="evidence" value="ECO:0007669"/>
    <property type="project" value="InterPro"/>
</dbReference>
<evidence type="ECO:0000256" key="2">
    <source>
        <dbReference type="ARBA" id="ARBA00022448"/>
    </source>
</evidence>
<dbReference type="PROSITE" id="PS01271">
    <property type="entry name" value="NA_SULFATE"/>
    <property type="match status" value="1"/>
</dbReference>
<dbReference type="AlphaFoldDB" id="A0AAU9CFG4"/>
<feature type="transmembrane region" description="Helical" evidence="7">
    <location>
        <begin position="564"/>
        <end position="584"/>
    </location>
</feature>
<evidence type="ECO:0000313" key="9">
    <source>
        <dbReference type="EMBL" id="BCX88973.1"/>
    </source>
</evidence>
<feature type="transmembrane region" description="Helical" evidence="7">
    <location>
        <begin position="397"/>
        <end position="415"/>
    </location>
</feature>